<evidence type="ECO:0000313" key="2">
    <source>
        <dbReference type="Proteomes" id="UP001491552"/>
    </source>
</evidence>
<dbReference type="RefSeq" id="WP_349137031.1">
    <property type="nucleotide sequence ID" value="NZ_JBBMFF010000280.1"/>
</dbReference>
<gene>
    <name evidence="1" type="ORF">WMO66_14330</name>
</gene>
<protein>
    <recommendedName>
        <fullName evidence="3">DUF2850 domain-containing protein</fullName>
    </recommendedName>
</protein>
<keyword evidence="2" id="KW-1185">Reference proteome</keyword>
<organism evidence="1 2">
    <name type="scientific">Faecousia intestinalis</name>
    <dbReference type="NCBI Taxonomy" id="3133167"/>
    <lineage>
        <taxon>Bacteria</taxon>
        <taxon>Bacillati</taxon>
        <taxon>Bacillota</taxon>
        <taxon>Clostridia</taxon>
        <taxon>Eubacteriales</taxon>
        <taxon>Oscillospiraceae</taxon>
        <taxon>Faecousia</taxon>
    </lineage>
</organism>
<dbReference type="EMBL" id="JBBMFF010000280">
    <property type="protein sequence ID" value="MEQ2512404.1"/>
    <property type="molecule type" value="Genomic_DNA"/>
</dbReference>
<accession>A0ABV1GAH1</accession>
<reference evidence="1 2" key="1">
    <citation type="submission" date="2024-03" db="EMBL/GenBank/DDBJ databases">
        <title>Human intestinal bacterial collection.</title>
        <authorList>
            <person name="Pauvert C."/>
            <person name="Hitch T.C.A."/>
            <person name="Clavel T."/>
        </authorList>
    </citation>
    <scope>NUCLEOTIDE SEQUENCE [LARGE SCALE GENOMIC DNA]</scope>
    <source>
        <strain evidence="1 2">CLA-AA-H192</strain>
    </source>
</reference>
<evidence type="ECO:0008006" key="3">
    <source>
        <dbReference type="Google" id="ProtNLM"/>
    </source>
</evidence>
<evidence type="ECO:0000313" key="1">
    <source>
        <dbReference type="EMBL" id="MEQ2512404.1"/>
    </source>
</evidence>
<proteinExistence type="predicted"/>
<sequence>MSASGKRLLAACIFALCSIPVLIVYTWVFTPDLIPHEGIWYCEELDATWDLNTSSGTIQVNGKQEAFVSLHQFYCNLFYFETEDRKTVFYGEVVRAARSKIVVQDTDSGEKYIFLRQDTKGEQP</sequence>
<comment type="caution">
    <text evidence="1">The sequence shown here is derived from an EMBL/GenBank/DDBJ whole genome shotgun (WGS) entry which is preliminary data.</text>
</comment>
<dbReference type="Proteomes" id="UP001491552">
    <property type="component" value="Unassembled WGS sequence"/>
</dbReference>
<name>A0ABV1GAH1_9FIRM</name>